<gene>
    <name evidence="2" type="ORF">SAMN05421830_102307</name>
</gene>
<evidence type="ECO:0000313" key="3">
    <source>
        <dbReference type="Proteomes" id="UP000199581"/>
    </source>
</evidence>
<organism evidence="2 3">
    <name type="scientific">Desulfomicrobium norvegicum (strain DSM 1741 / NCIMB 8310)</name>
    <name type="common">Desulfovibrio baculatus (strain Norway 4)</name>
    <name type="synonym">Desulfovibrio desulfuricans (strain Norway 4)</name>
    <dbReference type="NCBI Taxonomy" id="52561"/>
    <lineage>
        <taxon>Bacteria</taxon>
        <taxon>Pseudomonadati</taxon>
        <taxon>Thermodesulfobacteriota</taxon>
        <taxon>Desulfovibrionia</taxon>
        <taxon>Desulfovibrionales</taxon>
        <taxon>Desulfomicrobiaceae</taxon>
        <taxon>Desulfomicrobium</taxon>
    </lineage>
</organism>
<name>A0A8G2C1A5_DESNO</name>
<dbReference type="Gene3D" id="3.30.460.10">
    <property type="entry name" value="Beta Polymerase, domain 2"/>
    <property type="match status" value="1"/>
</dbReference>
<feature type="domain" description="Polymerase beta nucleotidyltransferase" evidence="1">
    <location>
        <begin position="155"/>
        <end position="244"/>
    </location>
</feature>
<proteinExistence type="predicted"/>
<dbReference type="EMBL" id="FOTO01000002">
    <property type="protein sequence ID" value="SFL46864.1"/>
    <property type="molecule type" value="Genomic_DNA"/>
</dbReference>
<evidence type="ECO:0000259" key="1">
    <source>
        <dbReference type="Pfam" id="PF18765"/>
    </source>
</evidence>
<dbReference type="InterPro" id="IPR010235">
    <property type="entry name" value="HepT"/>
</dbReference>
<dbReference type="InterPro" id="IPR041633">
    <property type="entry name" value="Polbeta"/>
</dbReference>
<dbReference type="SUPFAM" id="SSF81593">
    <property type="entry name" value="Nucleotidyltransferase substrate binding subunit/domain"/>
    <property type="match status" value="1"/>
</dbReference>
<sequence length="244" mass="28060">MTGNSLDVRWEQRFANFKKALSQLKKFVDKGQLNELEEQGAIQAFEYTYELAWNVMKDFLENQGQTDIYGSRDAIRKAFQLGLIADGDKWMDAYKSRTKTSHTYNEETAREVVDAILGVYFGLFVVLQEKMESLLDRNRGEASENRFGIESSMFERIVDVLRDDPVVEEAILYGSRAKGVHKPGSDIDLVLKGNDLTLQDLNRISLRLDDLLLPYTFDLSLFHHIDNEELLAHIGRVGKSIFRR</sequence>
<dbReference type="NCBIfam" id="TIGR01987">
    <property type="entry name" value="HI0074"/>
    <property type="match status" value="1"/>
</dbReference>
<dbReference type="CDD" id="cd05403">
    <property type="entry name" value="NT_KNTase_like"/>
    <property type="match status" value="1"/>
</dbReference>
<dbReference type="Pfam" id="PF18765">
    <property type="entry name" value="Polbeta"/>
    <property type="match status" value="1"/>
</dbReference>
<dbReference type="AlphaFoldDB" id="A0A8G2C1A5"/>
<dbReference type="Gene3D" id="1.20.120.330">
    <property type="entry name" value="Nucleotidyltransferases domain 2"/>
    <property type="match status" value="1"/>
</dbReference>
<reference evidence="2 3" key="1">
    <citation type="submission" date="2016-10" db="EMBL/GenBank/DDBJ databases">
        <authorList>
            <person name="Varghese N."/>
            <person name="Submissions S."/>
        </authorList>
    </citation>
    <scope>NUCLEOTIDE SEQUENCE [LARGE SCALE GENOMIC DNA]</scope>
    <source>
        <strain evidence="2 3">DSM 1741</strain>
    </source>
</reference>
<dbReference type="GO" id="GO:0016740">
    <property type="term" value="F:transferase activity"/>
    <property type="evidence" value="ECO:0007669"/>
    <property type="project" value="UniProtKB-KW"/>
</dbReference>
<evidence type="ECO:0000313" key="2">
    <source>
        <dbReference type="EMBL" id="SFL46864.1"/>
    </source>
</evidence>
<accession>A0A8G2C1A5</accession>
<dbReference type="Pfam" id="PF08780">
    <property type="entry name" value="NTase_sub_bind"/>
    <property type="match status" value="1"/>
</dbReference>
<keyword evidence="3" id="KW-1185">Reference proteome</keyword>
<dbReference type="Proteomes" id="UP000199581">
    <property type="component" value="Unassembled WGS sequence"/>
</dbReference>
<comment type="caution">
    <text evidence="2">The sequence shown here is derived from an EMBL/GenBank/DDBJ whole genome shotgun (WGS) entry which is preliminary data.</text>
</comment>
<dbReference type="SUPFAM" id="SSF81301">
    <property type="entry name" value="Nucleotidyltransferase"/>
    <property type="match status" value="1"/>
</dbReference>
<dbReference type="RefSeq" id="WP_161949047.1">
    <property type="nucleotide sequence ID" value="NZ_FOTO01000002.1"/>
</dbReference>
<protein>
    <submittedName>
        <fullName evidence="2">Nucleotidyltransferase substrate binding protein, HI0074 family</fullName>
    </submittedName>
</protein>
<keyword evidence="2" id="KW-0808">Transferase</keyword>
<dbReference type="InterPro" id="IPR043519">
    <property type="entry name" value="NT_sf"/>
</dbReference>